<keyword evidence="5" id="KW-0472">Membrane</keyword>
<evidence type="ECO:0000256" key="4">
    <source>
        <dbReference type="PROSITE-ProRule" id="PRU00175"/>
    </source>
</evidence>
<reference evidence="7" key="1">
    <citation type="submission" date="2023-07" db="EMBL/GenBank/DDBJ databases">
        <authorList>
            <consortium name="AG Swart"/>
            <person name="Singh M."/>
            <person name="Singh A."/>
            <person name="Seah K."/>
            <person name="Emmerich C."/>
        </authorList>
    </citation>
    <scope>NUCLEOTIDE SEQUENCE</scope>
    <source>
        <strain evidence="7">DP1</strain>
    </source>
</reference>
<feature type="transmembrane region" description="Helical" evidence="5">
    <location>
        <begin position="104"/>
        <end position="124"/>
    </location>
</feature>
<gene>
    <name evidence="7" type="ORF">ECRASSUSDP1_LOCUS19301</name>
</gene>
<organism evidence="7 8">
    <name type="scientific">Euplotes crassus</name>
    <dbReference type="NCBI Taxonomy" id="5936"/>
    <lineage>
        <taxon>Eukaryota</taxon>
        <taxon>Sar</taxon>
        <taxon>Alveolata</taxon>
        <taxon>Ciliophora</taxon>
        <taxon>Intramacronucleata</taxon>
        <taxon>Spirotrichea</taxon>
        <taxon>Hypotrichia</taxon>
        <taxon>Euplotida</taxon>
        <taxon>Euplotidae</taxon>
        <taxon>Moneuplotes</taxon>
    </lineage>
</organism>
<dbReference type="SMART" id="SM00184">
    <property type="entry name" value="RING"/>
    <property type="match status" value="1"/>
</dbReference>
<evidence type="ECO:0000313" key="7">
    <source>
        <dbReference type="EMBL" id="CAI2377910.1"/>
    </source>
</evidence>
<accession>A0AAD1XS16</accession>
<dbReference type="PROSITE" id="PS50089">
    <property type="entry name" value="ZF_RING_2"/>
    <property type="match status" value="1"/>
</dbReference>
<name>A0AAD1XS16_EUPCR</name>
<dbReference type="InterPro" id="IPR001841">
    <property type="entry name" value="Znf_RING"/>
</dbReference>
<dbReference type="Proteomes" id="UP001295684">
    <property type="component" value="Unassembled WGS sequence"/>
</dbReference>
<feature type="domain" description="RING-type" evidence="6">
    <location>
        <begin position="211"/>
        <end position="254"/>
    </location>
</feature>
<proteinExistence type="predicted"/>
<keyword evidence="5" id="KW-1133">Transmembrane helix</keyword>
<sequence length="270" mass="31477">MDPNNQQPGGNLAHLQNPMMPQNHAQQQVRSVSLSRKINEVETHIFGEVILLLFFSILLIAQPNHKCVMANRQQLVVFCIYLIGFKLPINGIKSYTLRRYQKESIAGLGCGVISKIFLTGWMIYSYINFFNIGDEDTCRSYWYIYLYLAYGFYVFLQACIFVCTFSIIMVFLCIYARRINRPNWNGANNQILDRLIRTRFTPANYNQNEACSVCLEEFKEEDEIITLPCNGRHIFHTHCILEWLPRNNVCPLCKEPVSVENIDRQQHVDE</sequence>
<dbReference type="GO" id="GO:0006511">
    <property type="term" value="P:ubiquitin-dependent protein catabolic process"/>
    <property type="evidence" value="ECO:0007669"/>
    <property type="project" value="TreeGrafter"/>
</dbReference>
<dbReference type="Gene3D" id="3.30.40.10">
    <property type="entry name" value="Zinc/RING finger domain, C3HC4 (zinc finger)"/>
    <property type="match status" value="1"/>
</dbReference>
<comment type="caution">
    <text evidence="7">The sequence shown here is derived from an EMBL/GenBank/DDBJ whole genome shotgun (WGS) entry which is preliminary data.</text>
</comment>
<dbReference type="Pfam" id="PF13639">
    <property type="entry name" value="zf-RING_2"/>
    <property type="match status" value="1"/>
</dbReference>
<evidence type="ECO:0000256" key="2">
    <source>
        <dbReference type="ARBA" id="ARBA00022771"/>
    </source>
</evidence>
<keyword evidence="8" id="KW-1185">Reference proteome</keyword>
<feature type="transmembrane region" description="Helical" evidence="5">
    <location>
        <begin position="45"/>
        <end position="63"/>
    </location>
</feature>
<dbReference type="InterPro" id="IPR051834">
    <property type="entry name" value="RING_finger_E3_ligase"/>
</dbReference>
<dbReference type="PANTHER" id="PTHR45931">
    <property type="entry name" value="SI:CH211-59O9.10"/>
    <property type="match status" value="1"/>
</dbReference>
<dbReference type="AlphaFoldDB" id="A0AAD1XS16"/>
<dbReference type="GO" id="GO:0008270">
    <property type="term" value="F:zinc ion binding"/>
    <property type="evidence" value="ECO:0007669"/>
    <property type="project" value="UniProtKB-KW"/>
</dbReference>
<dbReference type="InterPro" id="IPR013083">
    <property type="entry name" value="Znf_RING/FYVE/PHD"/>
</dbReference>
<evidence type="ECO:0000256" key="1">
    <source>
        <dbReference type="ARBA" id="ARBA00022723"/>
    </source>
</evidence>
<dbReference type="CDD" id="cd16454">
    <property type="entry name" value="RING-H2_PA-TM-RING"/>
    <property type="match status" value="1"/>
</dbReference>
<dbReference type="PANTHER" id="PTHR45931:SF16">
    <property type="entry name" value="RING_U-BOX SUPERFAMILY PROTEIN"/>
    <property type="match status" value="1"/>
</dbReference>
<keyword evidence="5" id="KW-0812">Transmembrane</keyword>
<protein>
    <recommendedName>
        <fullName evidence="6">RING-type domain-containing protein</fullName>
    </recommendedName>
</protein>
<feature type="transmembrane region" description="Helical" evidence="5">
    <location>
        <begin position="75"/>
        <end position="92"/>
    </location>
</feature>
<dbReference type="GO" id="GO:0061630">
    <property type="term" value="F:ubiquitin protein ligase activity"/>
    <property type="evidence" value="ECO:0007669"/>
    <property type="project" value="TreeGrafter"/>
</dbReference>
<dbReference type="EMBL" id="CAMPGE010019587">
    <property type="protein sequence ID" value="CAI2377910.1"/>
    <property type="molecule type" value="Genomic_DNA"/>
</dbReference>
<evidence type="ECO:0000256" key="3">
    <source>
        <dbReference type="ARBA" id="ARBA00022833"/>
    </source>
</evidence>
<dbReference type="GO" id="GO:0005634">
    <property type="term" value="C:nucleus"/>
    <property type="evidence" value="ECO:0007669"/>
    <property type="project" value="TreeGrafter"/>
</dbReference>
<keyword evidence="1" id="KW-0479">Metal-binding</keyword>
<evidence type="ECO:0000259" key="6">
    <source>
        <dbReference type="PROSITE" id="PS50089"/>
    </source>
</evidence>
<feature type="transmembrane region" description="Helical" evidence="5">
    <location>
        <begin position="144"/>
        <end position="175"/>
    </location>
</feature>
<keyword evidence="2 4" id="KW-0863">Zinc-finger</keyword>
<dbReference type="SUPFAM" id="SSF57850">
    <property type="entry name" value="RING/U-box"/>
    <property type="match status" value="1"/>
</dbReference>
<keyword evidence="3" id="KW-0862">Zinc</keyword>
<evidence type="ECO:0000313" key="8">
    <source>
        <dbReference type="Proteomes" id="UP001295684"/>
    </source>
</evidence>
<evidence type="ECO:0000256" key="5">
    <source>
        <dbReference type="SAM" id="Phobius"/>
    </source>
</evidence>